<dbReference type="Pfam" id="PF04860">
    <property type="entry name" value="Phage_portal"/>
    <property type="match status" value="1"/>
</dbReference>
<dbReference type="InterPro" id="IPR006427">
    <property type="entry name" value="Portal_HK97"/>
</dbReference>
<name>A0A9X2KK00_9SPHN</name>
<proteinExistence type="predicted"/>
<gene>
    <name evidence="1" type="ORF">M9978_02390</name>
</gene>
<dbReference type="InterPro" id="IPR006944">
    <property type="entry name" value="Phage/GTA_portal"/>
</dbReference>
<dbReference type="EMBL" id="JAMLDX010000001">
    <property type="protein sequence ID" value="MCP3729265.1"/>
    <property type="molecule type" value="Genomic_DNA"/>
</dbReference>
<dbReference type="RefSeq" id="WP_254291243.1">
    <property type="nucleotide sequence ID" value="NZ_JAMLDX010000001.1"/>
</dbReference>
<comment type="caution">
    <text evidence="1">The sequence shown here is derived from an EMBL/GenBank/DDBJ whole genome shotgun (WGS) entry which is preliminary data.</text>
</comment>
<keyword evidence="2" id="KW-1185">Reference proteome</keyword>
<dbReference type="NCBIfam" id="TIGR01537">
    <property type="entry name" value="portal_HK97"/>
    <property type="match status" value="1"/>
</dbReference>
<organism evidence="1 2">
    <name type="scientific">Sphingomonas tagetis</name>
    <dbReference type="NCBI Taxonomy" id="2949092"/>
    <lineage>
        <taxon>Bacteria</taxon>
        <taxon>Pseudomonadati</taxon>
        <taxon>Pseudomonadota</taxon>
        <taxon>Alphaproteobacteria</taxon>
        <taxon>Sphingomonadales</taxon>
        <taxon>Sphingomonadaceae</taxon>
        <taxon>Sphingomonas</taxon>
    </lineage>
</organism>
<evidence type="ECO:0000313" key="2">
    <source>
        <dbReference type="Proteomes" id="UP001139451"/>
    </source>
</evidence>
<accession>A0A9X2KK00</accession>
<dbReference type="Proteomes" id="UP001139451">
    <property type="component" value="Unassembled WGS sequence"/>
</dbReference>
<sequence>MARLAGGERKDAVTLDQLPGFLMNAESATGISVTWSTALQVSAMFACARVVGEGLAQSRLRLMRPRKSGIGADVYSDHPLHRRLFLEPSAGMTAFSLIETVAIHLMFVGNAFVFVNRVGDNRVHELIVIEPGRVKVTRRADLTYRYEVAGDDGHWQPMPPGSVWHIRGPSWNGWMGLEPVKLAREALGLSLALEAGHARMHKSGATPSGAYAIDGELTVDQYKQLATWLKRYAAGGDLAGTPMILDRGAKWLAQQMTGVDAEHLETRRFQIEEVCRGARVLPIMVGLTDKTATYASVEQMLIAHATHTMSPWAGRIEQSVEVSLLTDAEKDEGLTARFNLNSLMRGAYKDRQEGLQIQRRSGVINANEWRELEDMNPRDDEGGNQYIVEANMAVQDGRDLPVVKPTTEKKDS</sequence>
<protein>
    <submittedName>
        <fullName evidence="1">Phage portal protein</fullName>
    </submittedName>
</protein>
<evidence type="ECO:0000313" key="1">
    <source>
        <dbReference type="EMBL" id="MCP3729265.1"/>
    </source>
</evidence>
<dbReference type="AlphaFoldDB" id="A0A9X2KK00"/>
<reference evidence="1" key="1">
    <citation type="submission" date="2022-05" db="EMBL/GenBank/DDBJ databases">
        <title>Sphingomonas sp. strain MG17 Genome sequencing and assembly.</title>
        <authorList>
            <person name="Kim I."/>
        </authorList>
    </citation>
    <scope>NUCLEOTIDE SEQUENCE</scope>
    <source>
        <strain evidence="1">MG17</strain>
    </source>
</reference>